<evidence type="ECO:0000256" key="1">
    <source>
        <dbReference type="SAM" id="MobiDB-lite"/>
    </source>
</evidence>
<keyword evidence="2" id="KW-1133">Transmembrane helix</keyword>
<proteinExistence type="predicted"/>
<evidence type="ECO:0000313" key="4">
    <source>
        <dbReference type="Proteomes" id="UP000321595"/>
    </source>
</evidence>
<feature type="compositionally biased region" description="Basic and acidic residues" evidence="1">
    <location>
        <begin position="25"/>
        <end position="79"/>
    </location>
</feature>
<keyword evidence="2" id="KW-0472">Membrane</keyword>
<keyword evidence="4" id="KW-1185">Reference proteome</keyword>
<feature type="compositionally biased region" description="Low complexity" evidence="1">
    <location>
        <begin position="125"/>
        <end position="139"/>
    </location>
</feature>
<reference evidence="3 4" key="1">
    <citation type="submission" date="2019-08" db="EMBL/GenBank/DDBJ databases">
        <authorList>
            <person name="Liang Q."/>
        </authorList>
    </citation>
    <scope>NUCLEOTIDE SEQUENCE [LARGE SCALE GENOMIC DNA]</scope>
    <source>
        <strain evidence="3 4">V1718</strain>
    </source>
</reference>
<name>A0A5B8XNH5_9DELT</name>
<feature type="region of interest" description="Disordered" evidence="1">
    <location>
        <begin position="125"/>
        <end position="148"/>
    </location>
</feature>
<dbReference type="Proteomes" id="UP000321595">
    <property type="component" value="Chromosome"/>
</dbReference>
<dbReference type="EMBL" id="CP042467">
    <property type="protein sequence ID" value="QED27025.1"/>
    <property type="molecule type" value="Genomic_DNA"/>
</dbReference>
<feature type="compositionally biased region" description="Basic and acidic residues" evidence="1">
    <location>
        <begin position="245"/>
        <end position="266"/>
    </location>
</feature>
<dbReference type="AlphaFoldDB" id="A0A5B8XNH5"/>
<evidence type="ECO:0000256" key="2">
    <source>
        <dbReference type="SAM" id="Phobius"/>
    </source>
</evidence>
<feature type="region of interest" description="Disordered" evidence="1">
    <location>
        <begin position="1"/>
        <end position="79"/>
    </location>
</feature>
<organism evidence="3 4">
    <name type="scientific">Microvenator marinus</name>
    <dbReference type="NCBI Taxonomy" id="2600177"/>
    <lineage>
        <taxon>Bacteria</taxon>
        <taxon>Deltaproteobacteria</taxon>
        <taxon>Bradymonadales</taxon>
        <taxon>Microvenatoraceae</taxon>
        <taxon>Microvenator</taxon>
    </lineage>
</organism>
<feature type="region of interest" description="Disordered" evidence="1">
    <location>
        <begin position="212"/>
        <end position="274"/>
    </location>
</feature>
<gene>
    <name evidence="3" type="ORF">FRD01_07175</name>
</gene>
<protein>
    <submittedName>
        <fullName evidence="3">Uncharacterized protein</fullName>
    </submittedName>
</protein>
<feature type="transmembrane region" description="Helical" evidence="2">
    <location>
        <begin position="156"/>
        <end position="179"/>
    </location>
</feature>
<dbReference type="RefSeq" id="WP_146958710.1">
    <property type="nucleotide sequence ID" value="NZ_CP042467.1"/>
</dbReference>
<accession>A0A5B8XNH5</accession>
<dbReference type="KEGG" id="bbae:FRD01_07175"/>
<feature type="compositionally biased region" description="Low complexity" evidence="1">
    <location>
        <begin position="230"/>
        <end position="243"/>
    </location>
</feature>
<evidence type="ECO:0000313" key="3">
    <source>
        <dbReference type="EMBL" id="QED27025.1"/>
    </source>
</evidence>
<sequence>MSKRKWASDDDAGDLLAGILDETEMDARAEEERIQREIQAREEEERRRKAQEEERKRQEAEARISAELERQSLNAERRTQKMQALKIEELKERGEWVDPEIEATKQREEEARRQRELEEQAMAEARKAAAQARVASEAQPNQPTVAANNNSAPVKLIAAGFAALLVAGVAIFAIASGGYEPDATPYSKVVYSPKTVQVAMVERGFTLIPKAEPEAEVEEEPKRTSRRSTRSASTSRPKATSAPKAKTDAVGRKANKKASELEKLLESADDPFAL</sequence>
<keyword evidence="2" id="KW-0812">Transmembrane</keyword>